<reference evidence="3" key="2">
    <citation type="journal article" date="2012" name="G3 (Bethesda)">
        <title>Pichia sorbitophila, an interspecies yeast hybrid reveals early steps of genome resolution following polyploidization.</title>
        <authorList>
            <person name="Leh Louis V."/>
            <person name="Despons L."/>
            <person name="Friedrich A."/>
            <person name="Martin T."/>
            <person name="Durrens P."/>
            <person name="Casaregola S."/>
            <person name="Neuveglise C."/>
            <person name="Fairhead C."/>
            <person name="Marck C."/>
            <person name="Cruz J.A."/>
            <person name="Straub M.L."/>
            <person name="Kugler V."/>
            <person name="Sacerdot C."/>
            <person name="Uzunov Z."/>
            <person name="Thierry A."/>
            <person name="Weiss S."/>
            <person name="Bleykasten C."/>
            <person name="De Montigny J."/>
            <person name="Jacques N."/>
            <person name="Jung P."/>
            <person name="Lemaire M."/>
            <person name="Mallet S."/>
            <person name="Morel G."/>
            <person name="Richard G.F."/>
            <person name="Sarkar A."/>
            <person name="Savel G."/>
            <person name="Schacherer J."/>
            <person name="Seret M.L."/>
            <person name="Talla E."/>
            <person name="Samson G."/>
            <person name="Jubin C."/>
            <person name="Poulain J."/>
            <person name="Vacherie B."/>
            <person name="Barbe V."/>
            <person name="Pelletier E."/>
            <person name="Sherman D.J."/>
            <person name="Westhof E."/>
            <person name="Weissenbach J."/>
            <person name="Baret P.V."/>
            <person name="Wincker P."/>
            <person name="Gaillardin C."/>
            <person name="Dujon B."/>
            <person name="Souciet J.L."/>
        </authorList>
    </citation>
    <scope>NUCLEOTIDE SEQUENCE [LARGE SCALE GENOMIC DNA]</scope>
    <source>
        <strain evidence="3">ATCC MYA-4447 / BCRC 22081 / CBS 7064 / NBRC 10061 / NRRL Y-12695</strain>
    </source>
</reference>
<proteinExistence type="predicted"/>
<dbReference type="OrthoDB" id="4081497at2759"/>
<gene>
    <name evidence="2" type="primary">Piso0_003841</name>
    <name evidence="1" type="ORF">GNLVRS01_PISO0K03750g</name>
    <name evidence="2" type="ORF">GNLVRS01_PISO0L03751g</name>
</gene>
<keyword evidence="3" id="KW-1185">Reference proteome</keyword>
<dbReference type="eggNOG" id="ENOG502RARI">
    <property type="taxonomic scope" value="Eukaryota"/>
</dbReference>
<evidence type="ECO:0000313" key="3">
    <source>
        <dbReference type="Proteomes" id="UP000005222"/>
    </source>
</evidence>
<dbReference type="EMBL" id="FO082049">
    <property type="protein sequence ID" value="CCE83269.1"/>
    <property type="molecule type" value="Genomic_DNA"/>
</dbReference>
<dbReference type="InParanoid" id="G8Y6S0"/>
<accession>G8Y6S0</accession>
<organism evidence="2 3">
    <name type="scientific">Pichia sorbitophila (strain ATCC MYA-4447 / BCRC 22081 / CBS 7064 / NBRC 10061 / NRRL Y-12695)</name>
    <name type="common">Hybrid yeast</name>
    <dbReference type="NCBI Taxonomy" id="559304"/>
    <lineage>
        <taxon>Eukaryota</taxon>
        <taxon>Fungi</taxon>
        <taxon>Dikarya</taxon>
        <taxon>Ascomycota</taxon>
        <taxon>Saccharomycotina</taxon>
        <taxon>Pichiomycetes</taxon>
        <taxon>Debaryomycetaceae</taxon>
        <taxon>Millerozyma</taxon>
    </lineage>
</organism>
<dbReference type="HOGENOM" id="CLU_141134_0_0_1"/>
<reference evidence="2" key="1">
    <citation type="submission" date="2011-10" db="EMBL/GenBank/DDBJ databases">
        <authorList>
            <person name="Genoscope - CEA"/>
        </authorList>
    </citation>
    <scope>NUCLEOTIDE SEQUENCE</scope>
</reference>
<dbReference type="Proteomes" id="UP000005222">
    <property type="component" value="Chromosome K"/>
</dbReference>
<name>G8Y6S0_PICSO</name>
<dbReference type="Proteomes" id="UP000005222">
    <property type="component" value="Chromosome L"/>
</dbReference>
<sequence>MEGYPHQDLNPQHHNTSHDALVRQAKVNQKKCVQSSNVLSAQLQNNLGLLLANNSSAENGACCSVLDKITTIHQLDKEVDRQLKEDIAGNAEALSISNSKLSKLLSNFDYKLQLDQAGNDTGIESLQRRAELIDQELRILEQTVVYIKQDKEL</sequence>
<evidence type="ECO:0000313" key="2">
    <source>
        <dbReference type="EMBL" id="CCE84300.1"/>
    </source>
</evidence>
<dbReference type="AlphaFoldDB" id="G8Y6S0"/>
<protein>
    <submittedName>
        <fullName evidence="2">Piso0_003841 protein</fullName>
    </submittedName>
</protein>
<dbReference type="EMBL" id="FO082048">
    <property type="protein sequence ID" value="CCE84300.1"/>
    <property type="molecule type" value="Genomic_DNA"/>
</dbReference>
<evidence type="ECO:0000313" key="1">
    <source>
        <dbReference type="EMBL" id="CCE83269.1"/>
    </source>
</evidence>